<dbReference type="Pfam" id="PF00762">
    <property type="entry name" value="Ferrochelatase"/>
    <property type="match status" value="1"/>
</dbReference>
<dbReference type="PANTHER" id="PTHR11108">
    <property type="entry name" value="FERROCHELATASE"/>
    <property type="match status" value="1"/>
</dbReference>
<dbReference type="InterPro" id="IPR033644">
    <property type="entry name" value="Ferrochelatase_C"/>
</dbReference>
<keyword evidence="2 9" id="KW-0963">Cytoplasm</keyword>
<evidence type="ECO:0000256" key="1">
    <source>
        <dbReference type="ARBA" id="ARBA00007718"/>
    </source>
</evidence>
<evidence type="ECO:0000256" key="6">
    <source>
        <dbReference type="ARBA" id="ARBA00023239"/>
    </source>
</evidence>
<dbReference type="PANTHER" id="PTHR11108:SF1">
    <property type="entry name" value="FERROCHELATASE, MITOCHONDRIAL"/>
    <property type="match status" value="1"/>
</dbReference>
<evidence type="ECO:0000256" key="7">
    <source>
        <dbReference type="ARBA" id="ARBA00023244"/>
    </source>
</evidence>
<dbReference type="Proteomes" id="UP000298133">
    <property type="component" value="Unassembled WGS sequence"/>
</dbReference>
<protein>
    <recommendedName>
        <fullName evidence="9">Ferrochelatase</fullName>
        <ecNumber evidence="9">4.98.1.1</ecNumber>
    </recommendedName>
    <alternativeName>
        <fullName evidence="9">Heme synthase</fullName>
    </alternativeName>
    <alternativeName>
        <fullName evidence="9">Protoheme ferro-lyase</fullName>
    </alternativeName>
</protein>
<dbReference type="AlphaFoldDB" id="A0A4Y8UM88"/>
<organism evidence="11 12">
    <name type="scientific">Gammaproteobacteria bacterium LSUCC0057</name>
    <dbReference type="NCBI Taxonomy" id="2559237"/>
    <lineage>
        <taxon>Bacteria</taxon>
        <taxon>Pseudomonadati</taxon>
        <taxon>Pseudomonadota</taxon>
        <taxon>Gammaproteobacteria</taxon>
        <taxon>Cellvibrionales</taxon>
        <taxon>Porticoccaceae</taxon>
        <taxon>SAR92 clade</taxon>
    </lineage>
</organism>
<evidence type="ECO:0000256" key="5">
    <source>
        <dbReference type="ARBA" id="ARBA00023133"/>
    </source>
</evidence>
<dbReference type="CDD" id="cd03411">
    <property type="entry name" value="Ferrochelatase_N"/>
    <property type="match status" value="1"/>
</dbReference>
<keyword evidence="3 9" id="KW-0479">Metal-binding</keyword>
<keyword evidence="12" id="KW-1185">Reference proteome</keyword>
<comment type="subcellular location">
    <subcellularLocation>
        <location evidence="9">Cytoplasm</location>
    </subcellularLocation>
</comment>
<dbReference type="NCBIfam" id="TIGR00109">
    <property type="entry name" value="hemH"/>
    <property type="match status" value="1"/>
</dbReference>
<accession>A0A4Y8UM88</accession>
<dbReference type="InterPro" id="IPR001015">
    <property type="entry name" value="Ferrochelatase"/>
</dbReference>
<dbReference type="FunFam" id="3.40.50.1400:FF:000002">
    <property type="entry name" value="Ferrochelatase"/>
    <property type="match status" value="1"/>
</dbReference>
<reference evidence="11 12" key="1">
    <citation type="submission" date="2019-03" db="EMBL/GenBank/DDBJ databases">
        <title>Draft genome of Gammaproteobacteria bacterium LSUCC0057, a member of the SAR92 clade.</title>
        <authorList>
            <person name="Lanclos V.C."/>
            <person name="Doiron C."/>
            <person name="Henson M.W."/>
            <person name="Thrash J.C."/>
        </authorList>
    </citation>
    <scope>NUCLEOTIDE SEQUENCE [LARGE SCALE GENOMIC DNA]</scope>
    <source>
        <strain evidence="11 12">LSUCC0057</strain>
    </source>
</reference>
<comment type="similarity">
    <text evidence="1 9 10">Belongs to the ferrochelatase family.</text>
</comment>
<comment type="caution">
    <text evidence="11">The sequence shown here is derived from an EMBL/GenBank/DDBJ whole genome shotgun (WGS) entry which is preliminary data.</text>
</comment>
<dbReference type="InterPro" id="IPR033659">
    <property type="entry name" value="Ferrochelatase_N"/>
</dbReference>
<dbReference type="GO" id="GO:0004325">
    <property type="term" value="F:ferrochelatase activity"/>
    <property type="evidence" value="ECO:0007669"/>
    <property type="project" value="UniProtKB-UniRule"/>
</dbReference>
<keyword evidence="6 9" id="KW-0456">Lyase</keyword>
<dbReference type="CDD" id="cd00419">
    <property type="entry name" value="Ferrochelatase_C"/>
    <property type="match status" value="1"/>
</dbReference>
<dbReference type="GO" id="GO:0046872">
    <property type="term" value="F:metal ion binding"/>
    <property type="evidence" value="ECO:0007669"/>
    <property type="project" value="UniProtKB-KW"/>
</dbReference>
<proteinExistence type="inferred from homology"/>
<dbReference type="GO" id="GO:0005737">
    <property type="term" value="C:cytoplasm"/>
    <property type="evidence" value="ECO:0007669"/>
    <property type="project" value="UniProtKB-SubCell"/>
</dbReference>
<dbReference type="HAMAP" id="MF_00323">
    <property type="entry name" value="Ferrochelatase"/>
    <property type="match status" value="1"/>
</dbReference>
<evidence type="ECO:0000256" key="9">
    <source>
        <dbReference type="HAMAP-Rule" id="MF_00323"/>
    </source>
</evidence>
<dbReference type="EMBL" id="SPIA01000001">
    <property type="protein sequence ID" value="TFH68844.1"/>
    <property type="molecule type" value="Genomic_DNA"/>
</dbReference>
<keyword evidence="5 9" id="KW-0350">Heme biosynthesis</keyword>
<evidence type="ECO:0000256" key="4">
    <source>
        <dbReference type="ARBA" id="ARBA00023004"/>
    </source>
</evidence>
<evidence type="ECO:0000256" key="2">
    <source>
        <dbReference type="ARBA" id="ARBA00022490"/>
    </source>
</evidence>
<dbReference type="OrthoDB" id="9809741at2"/>
<name>A0A4Y8UM88_9GAMM</name>
<dbReference type="SUPFAM" id="SSF53800">
    <property type="entry name" value="Chelatase"/>
    <property type="match status" value="1"/>
</dbReference>
<evidence type="ECO:0000313" key="12">
    <source>
        <dbReference type="Proteomes" id="UP000298133"/>
    </source>
</evidence>
<comment type="catalytic activity">
    <reaction evidence="9">
        <text>heme b + 2 H(+) = protoporphyrin IX + Fe(2+)</text>
        <dbReference type="Rhea" id="RHEA:22584"/>
        <dbReference type="ChEBI" id="CHEBI:15378"/>
        <dbReference type="ChEBI" id="CHEBI:29033"/>
        <dbReference type="ChEBI" id="CHEBI:57306"/>
        <dbReference type="ChEBI" id="CHEBI:60344"/>
        <dbReference type="EC" id="4.98.1.1"/>
    </reaction>
</comment>
<keyword evidence="7 9" id="KW-0627">Porphyrin biosynthesis</keyword>
<evidence type="ECO:0000256" key="8">
    <source>
        <dbReference type="ARBA" id="ARBA00024536"/>
    </source>
</evidence>
<gene>
    <name evidence="9" type="primary">hemH</name>
    <name evidence="11" type="ORF">E3W66_02510</name>
</gene>
<dbReference type="GO" id="GO:0006783">
    <property type="term" value="P:heme biosynthetic process"/>
    <property type="evidence" value="ECO:0007669"/>
    <property type="project" value="UniProtKB-UniRule"/>
</dbReference>
<keyword evidence="4 9" id="KW-0408">Iron</keyword>
<dbReference type="Gene3D" id="3.40.50.1400">
    <property type="match status" value="2"/>
</dbReference>
<sequence length="350" mass="39658">MRDCRYAPALPAEQLPADHPAVKPAKIGVLLLNLGTPDNTGYRAVRRYLAEFLSDTRVIDSPRWFWLPLLYGIILTTRPLRSGAAYRKIWDTDNNQSPLLTYTQKITTKVAAHYAGSEVVVEFAMRYGNPSTASGIEKLLAQGCDKILLHALYPQYSATTTATAYDKAFDYLKTLKRQPAIRTMPTWHDHPAYIGLLANKVRHSLAELEQPPEVILTSFHGLPKRYLMEGDPYHCLCVKTSRLVREALGWPEDKWITTFQSRFGPAEWLQPYTDKTLERLASEGVKRIAIMSPAFVCECIETLEEIAMEARESFLEGGGEEFTYIPCINDDDSHTAFLSELINNELQGWR</sequence>
<feature type="binding site" evidence="9">
    <location>
        <position position="301"/>
    </location>
    <ligand>
        <name>Fe(2+)</name>
        <dbReference type="ChEBI" id="CHEBI:29033"/>
    </ligand>
</feature>
<comment type="pathway">
    <text evidence="9">Porphyrin-containing compound metabolism; protoheme biosynthesis; protoheme from protoporphyrin-IX: step 1/1.</text>
</comment>
<evidence type="ECO:0000256" key="10">
    <source>
        <dbReference type="RuleBase" id="RU004185"/>
    </source>
</evidence>
<evidence type="ECO:0000313" key="11">
    <source>
        <dbReference type="EMBL" id="TFH68844.1"/>
    </source>
</evidence>
<dbReference type="UniPathway" id="UPA00252">
    <property type="reaction ID" value="UER00325"/>
</dbReference>
<comment type="function">
    <text evidence="9">Catalyzes the ferrous insertion into protoporphyrin IX.</text>
</comment>
<evidence type="ECO:0000256" key="3">
    <source>
        <dbReference type="ARBA" id="ARBA00022723"/>
    </source>
</evidence>
<comment type="catalytic activity">
    <reaction evidence="8">
        <text>Fe-coproporphyrin III + 2 H(+) = coproporphyrin III + Fe(2+)</text>
        <dbReference type="Rhea" id="RHEA:49572"/>
        <dbReference type="ChEBI" id="CHEBI:15378"/>
        <dbReference type="ChEBI" id="CHEBI:29033"/>
        <dbReference type="ChEBI" id="CHEBI:68438"/>
        <dbReference type="ChEBI" id="CHEBI:131725"/>
        <dbReference type="EC" id="4.99.1.9"/>
    </reaction>
    <physiologicalReaction direction="right-to-left" evidence="8">
        <dbReference type="Rhea" id="RHEA:49574"/>
    </physiologicalReaction>
</comment>
<dbReference type="EC" id="4.98.1.1" evidence="9"/>
<feature type="binding site" evidence="9">
    <location>
        <position position="220"/>
    </location>
    <ligand>
        <name>Fe(2+)</name>
        <dbReference type="ChEBI" id="CHEBI:29033"/>
    </ligand>
</feature>